<evidence type="ECO:0000313" key="2">
    <source>
        <dbReference type="EMBL" id="WYJ75882.1"/>
    </source>
</evidence>
<evidence type="ECO:0000256" key="1">
    <source>
        <dbReference type="SAM" id="Phobius"/>
    </source>
</evidence>
<dbReference type="Proteomes" id="UP000664701">
    <property type="component" value="Chromosome"/>
</dbReference>
<evidence type="ECO:0000313" key="3">
    <source>
        <dbReference type="Proteomes" id="UP000664701"/>
    </source>
</evidence>
<dbReference type="EMBL" id="CP147251">
    <property type="protein sequence ID" value="WYJ75882.1"/>
    <property type="molecule type" value="Genomic_DNA"/>
</dbReference>
<reference evidence="2 3" key="2">
    <citation type="submission" date="2024-03" db="EMBL/GenBank/DDBJ databases">
        <title>The Genome Sequence of Enterococcus sp. DIV2402.</title>
        <authorList>
            <consortium name="The Broad Institute Genomics Platform"/>
            <consortium name="The Broad Institute Microbial Omics Core"/>
            <consortium name="The Broad Institute Genomic Center for Infectious Diseases"/>
            <person name="Earl A."/>
            <person name="Manson A."/>
            <person name="Gilmore M."/>
            <person name="Schwartman J."/>
            <person name="Shea T."/>
            <person name="Abouelleil A."/>
            <person name="Cao P."/>
            <person name="Chapman S."/>
            <person name="Cusick C."/>
            <person name="Young S."/>
            <person name="Neafsey D."/>
            <person name="Nusbaum C."/>
            <person name="Birren B."/>
        </authorList>
    </citation>
    <scope>NUCLEOTIDE SEQUENCE [LARGE SCALE GENOMIC DNA]</scope>
    <source>
        <strain evidence="2 3">DIV2402</strain>
    </source>
</reference>
<gene>
    <name evidence="2" type="ORF">DOK78_000470</name>
</gene>
<feature type="transmembrane region" description="Helical" evidence="1">
    <location>
        <begin position="32"/>
        <end position="56"/>
    </location>
</feature>
<feature type="transmembrane region" description="Helical" evidence="1">
    <location>
        <begin position="9"/>
        <end position="26"/>
    </location>
</feature>
<keyword evidence="1" id="KW-0812">Transmembrane</keyword>
<organism evidence="2 3">
    <name type="scientific">Candidatus Enterococcus lowellii</name>
    <dbReference type="NCBI Taxonomy" id="2230877"/>
    <lineage>
        <taxon>Bacteria</taxon>
        <taxon>Bacillati</taxon>
        <taxon>Bacillota</taxon>
        <taxon>Bacilli</taxon>
        <taxon>Lactobacillales</taxon>
        <taxon>Enterococcaceae</taxon>
        <taxon>Enterococcus</taxon>
    </lineage>
</organism>
<accession>A0ABZ2SK71</accession>
<dbReference type="RefSeq" id="WP_207941949.1">
    <property type="nucleotide sequence ID" value="NZ_CP147251.1"/>
</dbReference>
<keyword evidence="3" id="KW-1185">Reference proteome</keyword>
<sequence>MSYKKKKNIFILYIFYLMAQLISNGIDGNWSFIYLIKENGSDILGFMIGIFLFFYLDND</sequence>
<name>A0ABZ2SK71_9ENTE</name>
<reference evidence="2 3" key="1">
    <citation type="submission" date="2021-03" db="EMBL/GenBank/DDBJ databases">
        <authorList>
            <person name="Gilmore M.S."/>
            <person name="Schwartzman J."/>
            <person name="Van Tyne D."/>
            <person name="Martin M."/>
            <person name="Earl A.M."/>
            <person name="Manson A.L."/>
            <person name="Straub T."/>
            <person name="Salamzade R."/>
            <person name="Saavedra J."/>
            <person name="Lebreton F."/>
            <person name="Prichula J."/>
            <person name="Schaufler K."/>
            <person name="Gaca A."/>
            <person name="Sgardioli B."/>
            <person name="Wagenaar J."/>
            <person name="Strong T."/>
        </authorList>
    </citation>
    <scope>NUCLEOTIDE SEQUENCE [LARGE SCALE GENOMIC DNA]</scope>
    <source>
        <strain evidence="2 3">DIV2402</strain>
    </source>
</reference>
<keyword evidence="1" id="KW-0472">Membrane</keyword>
<protein>
    <submittedName>
        <fullName evidence="2">Uncharacterized protein</fullName>
    </submittedName>
</protein>
<keyword evidence="1" id="KW-1133">Transmembrane helix</keyword>
<proteinExistence type="predicted"/>